<accession>A0A238Y4V5</accession>
<dbReference type="RefSeq" id="WP_143227071.1">
    <property type="nucleotide sequence ID" value="NZ_FZNP01000005.1"/>
</dbReference>
<dbReference type="OrthoDB" id="135224at2"/>
<proteinExistence type="predicted"/>
<evidence type="ECO:0000259" key="3">
    <source>
        <dbReference type="Pfam" id="PF13191"/>
    </source>
</evidence>
<dbReference type="PANTHER" id="PTHR10098:SF108">
    <property type="entry name" value="TETRATRICOPEPTIDE REPEAT PROTEIN 28"/>
    <property type="match status" value="1"/>
</dbReference>
<dbReference type="PROSITE" id="PS50005">
    <property type="entry name" value="TPR"/>
    <property type="match status" value="1"/>
</dbReference>
<dbReference type="InterPro" id="IPR041664">
    <property type="entry name" value="AAA_16"/>
</dbReference>
<dbReference type="Proteomes" id="UP000198420">
    <property type="component" value="Unassembled WGS sequence"/>
</dbReference>
<dbReference type="SUPFAM" id="SSF52540">
    <property type="entry name" value="P-loop containing nucleoside triphosphate hydrolases"/>
    <property type="match status" value="1"/>
</dbReference>
<dbReference type="Pfam" id="PF13191">
    <property type="entry name" value="AAA_16"/>
    <property type="match status" value="1"/>
</dbReference>
<dbReference type="InterPro" id="IPR011990">
    <property type="entry name" value="TPR-like_helical_dom_sf"/>
</dbReference>
<protein>
    <submittedName>
        <fullName evidence="4">AAA ATPase domain-containing protein</fullName>
    </submittedName>
</protein>
<dbReference type="PANTHER" id="PTHR10098">
    <property type="entry name" value="RAPSYN-RELATED"/>
    <property type="match status" value="1"/>
</dbReference>
<dbReference type="SMART" id="SM00028">
    <property type="entry name" value="TPR"/>
    <property type="match status" value="3"/>
</dbReference>
<keyword evidence="5" id="KW-1185">Reference proteome</keyword>
<dbReference type="Pfam" id="PF12770">
    <property type="entry name" value="CHAT"/>
    <property type="match status" value="1"/>
</dbReference>
<keyword evidence="1" id="KW-0802">TPR repeat</keyword>
<feature type="domain" description="Orc1-like AAA ATPase" evidence="3">
    <location>
        <begin position="500"/>
        <end position="626"/>
    </location>
</feature>
<evidence type="ECO:0000256" key="1">
    <source>
        <dbReference type="PROSITE-ProRule" id="PRU00339"/>
    </source>
</evidence>
<feature type="domain" description="CHAT" evidence="2">
    <location>
        <begin position="185"/>
        <end position="451"/>
    </location>
</feature>
<reference evidence="5" key="1">
    <citation type="submission" date="2017-06" db="EMBL/GenBank/DDBJ databases">
        <authorList>
            <person name="Varghese N."/>
            <person name="Submissions S."/>
        </authorList>
    </citation>
    <scope>NUCLEOTIDE SEQUENCE [LARGE SCALE GENOMIC DNA]</scope>
    <source>
        <strain evidence="5">DSM 44485</strain>
    </source>
</reference>
<dbReference type="InterPro" id="IPR027417">
    <property type="entry name" value="P-loop_NTPase"/>
</dbReference>
<dbReference type="Gene3D" id="1.25.40.10">
    <property type="entry name" value="Tetratricopeptide repeat domain"/>
    <property type="match status" value="2"/>
</dbReference>
<dbReference type="SUPFAM" id="SSF48452">
    <property type="entry name" value="TPR-like"/>
    <property type="match status" value="2"/>
</dbReference>
<dbReference type="InterPro" id="IPR019734">
    <property type="entry name" value="TPR_rpt"/>
</dbReference>
<dbReference type="EMBL" id="FZNP01000005">
    <property type="protein sequence ID" value="SNR65848.1"/>
    <property type="molecule type" value="Genomic_DNA"/>
</dbReference>
<evidence type="ECO:0000313" key="4">
    <source>
        <dbReference type="EMBL" id="SNR65848.1"/>
    </source>
</evidence>
<sequence>MGEPTDATGRYAAALRRLHEAAGSPTGGAIERQAAAQLPPRKITPQSWSDWRNGRNVPSQQAVAAFLIGHLRNLARRRGADRGVPSDQWWEETRRAALAERRSGPGRGGRPAQAHPTVFPGLVREATLRIDRETVSYGHAGEVPLAEHPRREADHGLEGLLWRLARARARGTTGTVVRQDALVRETGRKLGSVFLDGPAGDALAAGSATAARERSVLRLGVDVAEDLFDLPWETLVLPGHDLPLVLTPGVEMHRLVPGPPAARTATAAPLRILAVVASPDGQDGGALLDMERELRTILDAVEPAKRHAAAYVRVLNEGTLASVHEALRQERFHVLHISCHARPGFLALEDRNGRVDTVSAARLAEAVPRGGEVPLIVLSGCSTALGGEVVTGLARGLVDAGMPMVLAMTAPVSDQYATRLAAALYRGLALHPRPEVPAALSEARRELTEGRDSGEWATSALFMRGPSRPLYDVAHGVDTGVAPPRPVLLDPAVVVRGTGEFVGRRTEIRTLLRALRGGSPGVLIQGLGGVGKTVLAAELVSRLGAEAGLVVSTSGRTSPDQILAETAGRLLASTARDGDGAAPLRNLAGFIEGPANDIGGSWRVRLGALAGLIGESPVTLLLDNFEENLVSATEHSFLDEELAAFMAAWTSAGGRLIVTCRYPVDLPGGALRTLHLGPLLLAEARKLMWRLPGLDALPIEDRQRAWANVGGHPRTLEYVDALLRSGRANFPDITRRLEALPPRSPEAGRPGAAPNTAGPSLDTAMAEAITLAVAETLLSDLVDSLDPLAQIVLAGASVFRLPCTRAGLAWLCSPPENERDTIVAHHSGLLEELRRERPDAELEDLGLTPEETGQIRSMMTGAISLPQGPAGLDQAIRSLVDLSLVVRIETDEPSQALYLTHRWTASTLQRLLADGDSTDLVRRAHLAATGYWWAVGHHEPIREVAWLEKRHHLHAAGDLDGALSATGDLAIRLRHRGAHALAGSLLLETLGWFPEPDLRRAKTLDALSLNAEDLDDLTKARDFTEESREINEREDDREGLLANFHRLARLTRMQGDYEEAARWNDRSRDLAEDLNDRYMLANTYHESSLLAEHRASFEDALTWARRALDLRLAIDDRRGVGASHHLLGVITHQQRALDSAHGWFQKALDVALTSGYRSDEAVAYHELGLIAQERGDLDGAVTWTRKGVVLNEQIGGRTNLSAGYYQLGSIAFTREEPDEALHWFTRSLALSDQAGDQMGSADTRLALGVLAEARGALDEAYDLFAQAHATYEALGHAPRAAGTAADLARVVAARQSRDAGQATR</sequence>
<gene>
    <name evidence="4" type="ORF">SAMN06265355_105225</name>
</gene>
<dbReference type="Gene3D" id="3.40.50.300">
    <property type="entry name" value="P-loop containing nucleotide triphosphate hydrolases"/>
    <property type="match status" value="1"/>
</dbReference>
<feature type="repeat" description="TPR" evidence="1">
    <location>
        <begin position="1201"/>
        <end position="1234"/>
    </location>
</feature>
<organism evidence="4 5">
    <name type="scientific">Actinomadura mexicana</name>
    <dbReference type="NCBI Taxonomy" id="134959"/>
    <lineage>
        <taxon>Bacteria</taxon>
        <taxon>Bacillati</taxon>
        <taxon>Actinomycetota</taxon>
        <taxon>Actinomycetes</taxon>
        <taxon>Streptosporangiales</taxon>
        <taxon>Thermomonosporaceae</taxon>
        <taxon>Actinomadura</taxon>
    </lineage>
</organism>
<evidence type="ECO:0000313" key="5">
    <source>
        <dbReference type="Proteomes" id="UP000198420"/>
    </source>
</evidence>
<dbReference type="InterPro" id="IPR024983">
    <property type="entry name" value="CHAT_dom"/>
</dbReference>
<evidence type="ECO:0000259" key="2">
    <source>
        <dbReference type="Pfam" id="PF12770"/>
    </source>
</evidence>
<name>A0A238Y4V5_9ACTN</name>